<dbReference type="Proteomes" id="UP000805649">
    <property type="component" value="Unassembled WGS sequence"/>
</dbReference>
<keyword evidence="2" id="KW-1185">Reference proteome</keyword>
<dbReference type="EMBL" id="VUJX02000003">
    <property type="protein sequence ID" value="KAL0939339.1"/>
    <property type="molecule type" value="Genomic_DNA"/>
</dbReference>
<proteinExistence type="predicted"/>
<accession>A0ACC3Z5H7</accession>
<evidence type="ECO:0000313" key="1">
    <source>
        <dbReference type="EMBL" id="KAL0939339.1"/>
    </source>
</evidence>
<name>A0ACC3Z5H7_COLTU</name>
<reference evidence="1 2" key="1">
    <citation type="journal article" date="2020" name="Phytopathology">
        <title>Genome Sequence Resources of Colletotrichum truncatum, C. plurivorum, C. musicola, and C. sojae: Four Species Pathogenic to Soybean (Glycine max).</title>
        <authorList>
            <person name="Rogerio F."/>
            <person name="Boufleur T.R."/>
            <person name="Ciampi-Guillardi M."/>
            <person name="Sukno S.A."/>
            <person name="Thon M.R."/>
            <person name="Massola Junior N.S."/>
            <person name="Baroncelli R."/>
        </authorList>
    </citation>
    <scope>NUCLEOTIDE SEQUENCE [LARGE SCALE GENOMIC DNA]</scope>
    <source>
        <strain evidence="1 2">CMES1059</strain>
    </source>
</reference>
<gene>
    <name evidence="1" type="ORF">CTRU02_205949</name>
</gene>
<comment type="caution">
    <text evidence="1">The sequence shown here is derived from an EMBL/GenBank/DDBJ whole genome shotgun (WGS) entry which is preliminary data.</text>
</comment>
<organism evidence="1 2">
    <name type="scientific">Colletotrichum truncatum</name>
    <name type="common">Anthracnose fungus</name>
    <name type="synonym">Colletotrichum capsici</name>
    <dbReference type="NCBI Taxonomy" id="5467"/>
    <lineage>
        <taxon>Eukaryota</taxon>
        <taxon>Fungi</taxon>
        <taxon>Dikarya</taxon>
        <taxon>Ascomycota</taxon>
        <taxon>Pezizomycotina</taxon>
        <taxon>Sordariomycetes</taxon>
        <taxon>Hypocreomycetidae</taxon>
        <taxon>Glomerellales</taxon>
        <taxon>Glomerellaceae</taxon>
        <taxon>Colletotrichum</taxon>
        <taxon>Colletotrichum truncatum species complex</taxon>
    </lineage>
</organism>
<sequence length="1260" mass="140887">MDPLSITGSTIAIIQSLVVAYEALKHVKGLPKAFKEVGQSLPLVNETLELAQRALETDAPKDSDKQAIEPVLKSCKKRATIIRDIFVEIEKGKKKENDGKDWNVIVRFYKDKVAPLGKAHKVETLMKEILDKLKMLAIHQVFKAHADLQGQVGKLENAIKALSEVEPSLPDSDFHDSAMTNIQSNYDNARGLQAPGNMGEITMGNTNNFSSAGGAMNFGLNADSNVMDWIKSISRPLDFEKVQLEMFQIAKTTPRAGDWLLSSPEFKKWRNGELRRLWCHGNPGTGKTVLASIVIDYLRSKFSCNDKTACIYVYFDYRRQQYQGLGNILASLLLQLLQVRDVVSSDVQKLHTAWKKTGVSPCEEDYVKMLKSQMAAFDEVYMVVDALDECSDDVQTNTLSNFLSDCKKLPQNVHILFTSRKFTKFSGLIEPSDDLEIIAHDSDIKAYLNKFIDSRTRLHRLIENGPQTKSSFRDKVISTIVEKSQGMFLLAHLHIESLALAHDLAGLKDGLEKLPTKLDEFYTEALRRIGTQAEPDRDRAFNVLTWLVFSQRPLEVEELTHALTIRDASAYFKSGKRTLPKASETLGSEEALTSACAGLVVVVSGGNNKKIVRLAHTTAEKYLQDKRPDFLLHNAQSMMANTCLYCLLMIPTKKLSASQDELKENHKDYPFLRYAANYWGTHLFESSAPPGELYKLAWAVVSNKPKLNATLRIMADPFLSYETNVSDLHIAAYYGLVELVAKAMTKHKDIDINAQTKRQETPLHWATAHRQWDFMAFLIDRGADLNMPNADKRTALHRAVMMDDKVAVEILLSSKRVNLELQDCAGYTCLRWAAKYGQVDMVNMLLKAKAEVDAHDEHGYTALRWAAHEGDRAIIKTLVRHKASLEAQNGGDNWTLLRWAAQDGQDEIIRFLAKRKIDLNVTDDEGRTALRWAVDYHRAKAAWMLIQCRADVGKPDNEGKQPLHAVVENCCTSSDSNSKKSFLNILWLLLQSRVDVNARTRNPCLTPLHMAASGGCNPAVWVLLENGADPRRVDANERTALHYAVGGGHLETCQALIGKADDLIRAVDHERRTALHWAVSTSNLQLVQMLLGHQAPVDAQDSNGQTPLHIAASLDHALIVQTLLDHGARINVQDGEGKTPLHLAAALGSAVVIEELLDHGVPIDLRDNKTQTPLHLAILQQREDIVDCLVARGADLQFRNAERLTAVDLAISSGNTRIVELIHQAAGLGMRLRREENMPHEEPTVQRTWDRRFAASVEDE</sequence>
<protein>
    <submittedName>
        <fullName evidence="1">Uncharacterized protein</fullName>
    </submittedName>
</protein>
<evidence type="ECO:0000313" key="2">
    <source>
        <dbReference type="Proteomes" id="UP000805649"/>
    </source>
</evidence>